<feature type="non-terminal residue" evidence="1">
    <location>
        <position position="1"/>
    </location>
</feature>
<accession>A0ACB6RYF1</accession>
<evidence type="ECO:0000313" key="2">
    <source>
        <dbReference type="Proteomes" id="UP000799754"/>
    </source>
</evidence>
<dbReference type="EMBL" id="MU006723">
    <property type="protein sequence ID" value="KAF2625974.1"/>
    <property type="molecule type" value="Genomic_DNA"/>
</dbReference>
<reference evidence="1" key="1">
    <citation type="journal article" date="2020" name="Stud. Mycol.">
        <title>101 Dothideomycetes genomes: a test case for predicting lifestyles and emergence of pathogens.</title>
        <authorList>
            <person name="Haridas S."/>
            <person name="Albert R."/>
            <person name="Binder M."/>
            <person name="Bloem J."/>
            <person name="Labutti K."/>
            <person name="Salamov A."/>
            <person name="Andreopoulos B."/>
            <person name="Baker S."/>
            <person name="Barry K."/>
            <person name="Bills G."/>
            <person name="Bluhm B."/>
            <person name="Cannon C."/>
            <person name="Castanera R."/>
            <person name="Culley D."/>
            <person name="Daum C."/>
            <person name="Ezra D."/>
            <person name="Gonzalez J."/>
            <person name="Henrissat B."/>
            <person name="Kuo A."/>
            <person name="Liang C."/>
            <person name="Lipzen A."/>
            <person name="Lutzoni F."/>
            <person name="Magnuson J."/>
            <person name="Mondo S."/>
            <person name="Nolan M."/>
            <person name="Ohm R."/>
            <person name="Pangilinan J."/>
            <person name="Park H.-J."/>
            <person name="Ramirez L."/>
            <person name="Alfaro M."/>
            <person name="Sun H."/>
            <person name="Tritt A."/>
            <person name="Yoshinaga Y."/>
            <person name="Zwiers L.-H."/>
            <person name="Turgeon B."/>
            <person name="Goodwin S."/>
            <person name="Spatafora J."/>
            <person name="Crous P."/>
            <person name="Grigoriev I."/>
        </authorList>
    </citation>
    <scope>NUCLEOTIDE SEQUENCE</scope>
    <source>
        <strain evidence="1">CBS 525.71</strain>
    </source>
</reference>
<proteinExistence type="predicted"/>
<evidence type="ECO:0000313" key="1">
    <source>
        <dbReference type="EMBL" id="KAF2625974.1"/>
    </source>
</evidence>
<organism evidence="1 2">
    <name type="scientific">Macroventuria anomochaeta</name>
    <dbReference type="NCBI Taxonomy" id="301207"/>
    <lineage>
        <taxon>Eukaryota</taxon>
        <taxon>Fungi</taxon>
        <taxon>Dikarya</taxon>
        <taxon>Ascomycota</taxon>
        <taxon>Pezizomycotina</taxon>
        <taxon>Dothideomycetes</taxon>
        <taxon>Pleosporomycetidae</taxon>
        <taxon>Pleosporales</taxon>
        <taxon>Pleosporineae</taxon>
        <taxon>Didymellaceae</taxon>
        <taxon>Macroventuria</taxon>
    </lineage>
</organism>
<comment type="caution">
    <text evidence="1">The sequence shown here is derived from an EMBL/GenBank/DDBJ whole genome shotgun (WGS) entry which is preliminary data.</text>
</comment>
<dbReference type="Proteomes" id="UP000799754">
    <property type="component" value="Unassembled WGS sequence"/>
</dbReference>
<sequence length="172" mass="18884">SCFRVFEESHGVRQGIRRATASHIRAVYATQPRRLSNVGTQLAATYLNPGLVNHLSYPVEREDIYSGLLANVQKLNTQQCCKTLDSQFQLLPFNQHSTNMALRTSGPGSDQRSMLLQLLSVSYMPMRVETSTGNSALSGSVMNVQSNVALERVLSGPLAILMGNLTTTKSHM</sequence>
<name>A0ACB6RYF1_9PLEO</name>
<keyword evidence="2" id="KW-1185">Reference proteome</keyword>
<gene>
    <name evidence="1" type="ORF">BU25DRAFT_472773</name>
</gene>
<protein>
    <submittedName>
        <fullName evidence="1">Uncharacterized protein</fullName>
    </submittedName>
</protein>